<gene>
    <name evidence="5" type="ORF">GSLYS_00013093001</name>
</gene>
<dbReference type="InterPro" id="IPR006202">
    <property type="entry name" value="Neur_chan_lig-bd"/>
</dbReference>
<dbReference type="PROSITE" id="PS00236">
    <property type="entry name" value="NEUROTR_ION_CHANNEL"/>
    <property type="match status" value="1"/>
</dbReference>
<dbReference type="AlphaFoldDB" id="A0AAV2HYK2"/>
<evidence type="ECO:0000313" key="5">
    <source>
        <dbReference type="EMBL" id="CAL1539274.1"/>
    </source>
</evidence>
<dbReference type="PANTHER" id="PTHR18945">
    <property type="entry name" value="NEUROTRANSMITTER GATED ION CHANNEL"/>
    <property type="match status" value="1"/>
</dbReference>
<feature type="domain" description="Neurotransmitter-gated ion-channel ligand-binding" evidence="4">
    <location>
        <begin position="1"/>
        <end position="152"/>
    </location>
</feature>
<comment type="subcellular location">
    <subcellularLocation>
        <location evidence="1">Membrane</location>
        <topology evidence="1">Multi-pass membrane protein</topology>
    </subcellularLocation>
</comment>
<protein>
    <recommendedName>
        <fullName evidence="4">Neurotransmitter-gated ion-channel ligand-binding domain-containing protein</fullName>
    </recommendedName>
</protein>
<organism evidence="5 6">
    <name type="scientific">Lymnaea stagnalis</name>
    <name type="common">Great pond snail</name>
    <name type="synonym">Helix stagnalis</name>
    <dbReference type="NCBI Taxonomy" id="6523"/>
    <lineage>
        <taxon>Eukaryota</taxon>
        <taxon>Metazoa</taxon>
        <taxon>Spiralia</taxon>
        <taxon>Lophotrochozoa</taxon>
        <taxon>Mollusca</taxon>
        <taxon>Gastropoda</taxon>
        <taxon>Heterobranchia</taxon>
        <taxon>Euthyneura</taxon>
        <taxon>Panpulmonata</taxon>
        <taxon>Hygrophila</taxon>
        <taxon>Lymnaeoidea</taxon>
        <taxon>Lymnaeidae</taxon>
        <taxon>Lymnaea</taxon>
    </lineage>
</organism>
<evidence type="ECO:0000259" key="4">
    <source>
        <dbReference type="Pfam" id="PF02931"/>
    </source>
</evidence>
<keyword evidence="3" id="KW-1133">Transmembrane helix</keyword>
<reference evidence="5 6" key="1">
    <citation type="submission" date="2024-04" db="EMBL/GenBank/DDBJ databases">
        <authorList>
            <consortium name="Genoscope - CEA"/>
            <person name="William W."/>
        </authorList>
    </citation>
    <scope>NUCLEOTIDE SEQUENCE [LARGE SCALE GENOMIC DNA]</scope>
</reference>
<dbReference type="SUPFAM" id="SSF63712">
    <property type="entry name" value="Nicotinic receptor ligand binding domain-like"/>
    <property type="match status" value="1"/>
</dbReference>
<sequence length="208" mass="24255">MIWKDTHLSWNPSEYLGIEMVQLESKFMWTPVISVAFADRAGMHLSIAENIDLSFDGKISSRIEDYVNFRCEIIFNKYPFDSQQCSFGLIFTNYDRERQPVITIEQWNSSIDSYITPFKLAGEWVSQDFRSDIITDASRILHPRYTFKVKRRSTYYVITIIFPLILTSSMIPLVFLIPPETGEKISYLVALFTSSAIFLNFIRYLSCC</sequence>
<dbReference type="GO" id="GO:0016020">
    <property type="term" value="C:membrane"/>
    <property type="evidence" value="ECO:0007669"/>
    <property type="project" value="UniProtKB-SubCell"/>
</dbReference>
<keyword evidence="6" id="KW-1185">Reference proteome</keyword>
<keyword evidence="3" id="KW-0812">Transmembrane</keyword>
<dbReference type="InterPro" id="IPR036734">
    <property type="entry name" value="Neur_chan_lig-bd_sf"/>
</dbReference>
<evidence type="ECO:0000256" key="3">
    <source>
        <dbReference type="SAM" id="Phobius"/>
    </source>
</evidence>
<keyword evidence="2 3" id="KW-0472">Membrane</keyword>
<evidence type="ECO:0000256" key="1">
    <source>
        <dbReference type="ARBA" id="ARBA00004141"/>
    </source>
</evidence>
<dbReference type="InterPro" id="IPR006201">
    <property type="entry name" value="Neur_channel"/>
</dbReference>
<dbReference type="EMBL" id="CAXITT010000334">
    <property type="protein sequence ID" value="CAL1539274.1"/>
    <property type="molecule type" value="Genomic_DNA"/>
</dbReference>
<dbReference type="GO" id="GO:0004888">
    <property type="term" value="F:transmembrane signaling receptor activity"/>
    <property type="evidence" value="ECO:0007669"/>
    <property type="project" value="InterPro"/>
</dbReference>
<dbReference type="Gene3D" id="1.20.58.390">
    <property type="entry name" value="Neurotransmitter-gated ion-channel transmembrane domain"/>
    <property type="match status" value="1"/>
</dbReference>
<name>A0AAV2HYK2_LYMST</name>
<proteinExistence type="predicted"/>
<evidence type="ECO:0000256" key="2">
    <source>
        <dbReference type="ARBA" id="ARBA00023136"/>
    </source>
</evidence>
<dbReference type="InterPro" id="IPR038050">
    <property type="entry name" value="Neuro_actylchol_rec"/>
</dbReference>
<accession>A0AAV2HYK2</accession>
<feature type="transmembrane region" description="Helical" evidence="3">
    <location>
        <begin position="154"/>
        <end position="179"/>
    </location>
</feature>
<dbReference type="GO" id="GO:0005230">
    <property type="term" value="F:extracellular ligand-gated monoatomic ion channel activity"/>
    <property type="evidence" value="ECO:0007669"/>
    <property type="project" value="InterPro"/>
</dbReference>
<evidence type="ECO:0000313" key="6">
    <source>
        <dbReference type="Proteomes" id="UP001497497"/>
    </source>
</evidence>
<dbReference type="Gene3D" id="2.70.170.10">
    <property type="entry name" value="Neurotransmitter-gated ion-channel ligand-binding domain"/>
    <property type="match status" value="1"/>
</dbReference>
<comment type="caution">
    <text evidence="5">The sequence shown here is derived from an EMBL/GenBank/DDBJ whole genome shotgun (WGS) entry which is preliminary data.</text>
</comment>
<feature type="transmembrane region" description="Helical" evidence="3">
    <location>
        <begin position="185"/>
        <end position="205"/>
    </location>
</feature>
<dbReference type="InterPro" id="IPR018000">
    <property type="entry name" value="Neurotransmitter_ion_chnl_CS"/>
</dbReference>
<dbReference type="Proteomes" id="UP001497497">
    <property type="component" value="Unassembled WGS sequence"/>
</dbReference>
<dbReference type="Pfam" id="PF02931">
    <property type="entry name" value="Neur_chan_LBD"/>
    <property type="match status" value="1"/>
</dbReference>